<gene>
    <name evidence="28" type="ORF">HJC23_011414</name>
</gene>
<keyword evidence="14" id="KW-0472">Membrane</keyword>
<evidence type="ECO:0000256" key="26">
    <source>
        <dbReference type="ARBA" id="ARBA00048180"/>
    </source>
</evidence>
<dbReference type="InterPro" id="IPR029069">
    <property type="entry name" value="HotDog_dom_sf"/>
</dbReference>
<evidence type="ECO:0000256" key="7">
    <source>
        <dbReference type="ARBA" id="ARBA00022703"/>
    </source>
</evidence>
<evidence type="ECO:0000256" key="19">
    <source>
        <dbReference type="ARBA" id="ARBA00038848"/>
    </source>
</evidence>
<evidence type="ECO:0000256" key="13">
    <source>
        <dbReference type="ARBA" id="ARBA00023128"/>
    </source>
</evidence>
<dbReference type="InterPro" id="IPR052365">
    <property type="entry name" value="THEM4/THEM5_acyl-CoA_thioest"/>
</dbReference>
<dbReference type="AlphaFoldDB" id="A0ABD3PL33"/>
<dbReference type="InterPro" id="IPR006683">
    <property type="entry name" value="Thioestr_dom"/>
</dbReference>
<protein>
    <recommendedName>
        <fullName evidence="20">Acyl-coenzyme A thioesterase THEM4</fullName>
        <ecNumber evidence="19">3.1.2.2</ecNumber>
    </recommendedName>
    <alternativeName>
        <fullName evidence="21">Thioesterase superfamily member 4</fullName>
    </alternativeName>
</protein>
<evidence type="ECO:0000256" key="2">
    <source>
        <dbReference type="ARBA" id="ARBA00004569"/>
    </source>
</evidence>
<keyword evidence="12" id="KW-0443">Lipid metabolism</keyword>
<dbReference type="GO" id="GO:0005743">
    <property type="term" value="C:mitochondrial inner membrane"/>
    <property type="evidence" value="ECO:0007669"/>
    <property type="project" value="UniProtKB-SubCell"/>
</dbReference>
<evidence type="ECO:0000256" key="12">
    <source>
        <dbReference type="ARBA" id="ARBA00023098"/>
    </source>
</evidence>
<dbReference type="PANTHER" id="PTHR12418">
    <property type="entry name" value="ACYL-COENZYME A THIOESTERASE THEM4"/>
    <property type="match status" value="1"/>
</dbReference>
<evidence type="ECO:0000256" key="22">
    <source>
        <dbReference type="ARBA" id="ARBA00047588"/>
    </source>
</evidence>
<evidence type="ECO:0000256" key="18">
    <source>
        <dbReference type="ARBA" id="ARBA00038456"/>
    </source>
</evidence>
<comment type="catalytic activity">
    <reaction evidence="22">
        <text>octanoyl-CoA + H2O = octanoate + CoA + H(+)</text>
        <dbReference type="Rhea" id="RHEA:30143"/>
        <dbReference type="ChEBI" id="CHEBI:15377"/>
        <dbReference type="ChEBI" id="CHEBI:15378"/>
        <dbReference type="ChEBI" id="CHEBI:25646"/>
        <dbReference type="ChEBI" id="CHEBI:57287"/>
        <dbReference type="ChEBI" id="CHEBI:57386"/>
    </reaction>
    <physiologicalReaction direction="left-to-right" evidence="22">
        <dbReference type="Rhea" id="RHEA:30144"/>
    </physiologicalReaction>
</comment>
<dbReference type="PANTHER" id="PTHR12418:SF19">
    <property type="entry name" value="ACYL-COENZYME A THIOESTERASE THEM4"/>
    <property type="match status" value="1"/>
</dbReference>
<evidence type="ECO:0000256" key="11">
    <source>
        <dbReference type="ARBA" id="ARBA00022946"/>
    </source>
</evidence>
<keyword evidence="29" id="KW-1185">Reference proteome</keyword>
<evidence type="ECO:0000256" key="16">
    <source>
        <dbReference type="ARBA" id="ARBA00035852"/>
    </source>
</evidence>
<evidence type="ECO:0000256" key="25">
    <source>
        <dbReference type="ARBA" id="ARBA00048074"/>
    </source>
</evidence>
<keyword evidence="15" id="KW-0966">Cell projection</keyword>
<evidence type="ECO:0000256" key="14">
    <source>
        <dbReference type="ARBA" id="ARBA00023136"/>
    </source>
</evidence>
<evidence type="ECO:0000256" key="20">
    <source>
        <dbReference type="ARBA" id="ARBA00040123"/>
    </source>
</evidence>
<accession>A0ABD3PL33</accession>
<evidence type="ECO:0000256" key="1">
    <source>
        <dbReference type="ARBA" id="ARBA00004496"/>
    </source>
</evidence>
<evidence type="ECO:0000256" key="23">
    <source>
        <dbReference type="ARBA" id="ARBA00047734"/>
    </source>
</evidence>
<evidence type="ECO:0000256" key="15">
    <source>
        <dbReference type="ARBA" id="ARBA00023273"/>
    </source>
</evidence>
<evidence type="ECO:0000256" key="6">
    <source>
        <dbReference type="ARBA" id="ARBA00022490"/>
    </source>
</evidence>
<keyword evidence="8" id="KW-0999">Mitochondrion inner membrane</keyword>
<comment type="caution">
    <text evidence="28">The sequence shown here is derived from an EMBL/GenBank/DDBJ whole genome shotgun (WGS) entry which is preliminary data.</text>
</comment>
<evidence type="ECO:0000313" key="29">
    <source>
        <dbReference type="Proteomes" id="UP001516023"/>
    </source>
</evidence>
<dbReference type="Pfam" id="PF03061">
    <property type="entry name" value="4HBT"/>
    <property type="match status" value="1"/>
</dbReference>
<keyword evidence="7" id="KW-0053">Apoptosis</keyword>
<keyword evidence="6" id="KW-0963">Cytoplasm</keyword>
<dbReference type="EMBL" id="JABMIG020000156">
    <property type="protein sequence ID" value="KAL3788462.1"/>
    <property type="molecule type" value="Genomic_DNA"/>
</dbReference>
<evidence type="ECO:0000256" key="21">
    <source>
        <dbReference type="ARBA" id="ARBA00043210"/>
    </source>
</evidence>
<comment type="catalytic activity">
    <reaction evidence="23">
        <text>hexadecanoyl-CoA + H2O = hexadecanoate + CoA + H(+)</text>
        <dbReference type="Rhea" id="RHEA:16645"/>
        <dbReference type="ChEBI" id="CHEBI:7896"/>
        <dbReference type="ChEBI" id="CHEBI:15377"/>
        <dbReference type="ChEBI" id="CHEBI:15378"/>
        <dbReference type="ChEBI" id="CHEBI:57287"/>
        <dbReference type="ChEBI" id="CHEBI:57379"/>
        <dbReference type="EC" id="3.1.2.2"/>
    </reaction>
    <physiologicalReaction direction="left-to-right" evidence="23">
        <dbReference type="Rhea" id="RHEA:16646"/>
    </physiologicalReaction>
</comment>
<feature type="domain" description="Thioesterase" evidence="27">
    <location>
        <begin position="82"/>
        <end position="159"/>
    </location>
</feature>
<evidence type="ECO:0000256" key="4">
    <source>
        <dbReference type="ARBA" id="ARBA00004637"/>
    </source>
</evidence>
<dbReference type="GO" id="GO:0006631">
    <property type="term" value="P:fatty acid metabolic process"/>
    <property type="evidence" value="ECO:0007669"/>
    <property type="project" value="UniProtKB-KW"/>
</dbReference>
<dbReference type="GO" id="GO:0016787">
    <property type="term" value="F:hydrolase activity"/>
    <property type="evidence" value="ECO:0007669"/>
    <property type="project" value="UniProtKB-KW"/>
</dbReference>
<evidence type="ECO:0000313" key="28">
    <source>
        <dbReference type="EMBL" id="KAL3788462.1"/>
    </source>
</evidence>
<keyword evidence="11" id="KW-0809">Transit peptide</keyword>
<keyword evidence="10" id="KW-0276">Fatty acid metabolism</keyword>
<evidence type="ECO:0000256" key="5">
    <source>
        <dbReference type="ARBA" id="ARBA00022475"/>
    </source>
</evidence>
<comment type="catalytic activity">
    <reaction evidence="24">
        <text>decanoyl-CoA + H2O = decanoate + CoA + H(+)</text>
        <dbReference type="Rhea" id="RHEA:40059"/>
        <dbReference type="ChEBI" id="CHEBI:15377"/>
        <dbReference type="ChEBI" id="CHEBI:15378"/>
        <dbReference type="ChEBI" id="CHEBI:27689"/>
        <dbReference type="ChEBI" id="CHEBI:57287"/>
        <dbReference type="ChEBI" id="CHEBI:61430"/>
    </reaction>
    <physiologicalReaction direction="left-to-right" evidence="24">
        <dbReference type="Rhea" id="RHEA:40060"/>
    </physiologicalReaction>
</comment>
<keyword evidence="9" id="KW-0378">Hydrolase</keyword>
<comment type="catalytic activity">
    <reaction evidence="16">
        <text>(5Z,8Z,11Z,14Z)-eicosatetraenoyl-CoA + H2O = (5Z,8Z,11Z,14Z)-eicosatetraenoate + CoA + H(+)</text>
        <dbReference type="Rhea" id="RHEA:40151"/>
        <dbReference type="ChEBI" id="CHEBI:15377"/>
        <dbReference type="ChEBI" id="CHEBI:15378"/>
        <dbReference type="ChEBI" id="CHEBI:32395"/>
        <dbReference type="ChEBI" id="CHEBI:57287"/>
        <dbReference type="ChEBI" id="CHEBI:57368"/>
    </reaction>
    <physiologicalReaction direction="left-to-right" evidence="16">
        <dbReference type="Rhea" id="RHEA:40152"/>
    </physiologicalReaction>
</comment>
<evidence type="ECO:0000256" key="17">
    <source>
        <dbReference type="ARBA" id="ARBA00037002"/>
    </source>
</evidence>
<evidence type="ECO:0000259" key="27">
    <source>
        <dbReference type="Pfam" id="PF03061"/>
    </source>
</evidence>
<comment type="catalytic activity">
    <reaction evidence="17">
        <text>(9Z)-octadecenoyl-CoA + H2O = (9Z)-octadecenoate + CoA + H(+)</text>
        <dbReference type="Rhea" id="RHEA:40139"/>
        <dbReference type="ChEBI" id="CHEBI:15377"/>
        <dbReference type="ChEBI" id="CHEBI:15378"/>
        <dbReference type="ChEBI" id="CHEBI:30823"/>
        <dbReference type="ChEBI" id="CHEBI:57287"/>
        <dbReference type="ChEBI" id="CHEBI:57387"/>
    </reaction>
    <physiologicalReaction direction="left-to-right" evidence="17">
        <dbReference type="Rhea" id="RHEA:40140"/>
    </physiologicalReaction>
</comment>
<dbReference type="Gene3D" id="3.10.129.10">
    <property type="entry name" value="Hotdog Thioesterase"/>
    <property type="match status" value="1"/>
</dbReference>
<comment type="catalytic activity">
    <reaction evidence="25">
        <text>dodecanoyl-CoA + H2O = dodecanoate + CoA + H(+)</text>
        <dbReference type="Rhea" id="RHEA:30135"/>
        <dbReference type="ChEBI" id="CHEBI:15377"/>
        <dbReference type="ChEBI" id="CHEBI:15378"/>
        <dbReference type="ChEBI" id="CHEBI:18262"/>
        <dbReference type="ChEBI" id="CHEBI:57287"/>
        <dbReference type="ChEBI" id="CHEBI:57375"/>
    </reaction>
    <physiologicalReaction direction="left-to-right" evidence="25">
        <dbReference type="Rhea" id="RHEA:30136"/>
    </physiologicalReaction>
</comment>
<evidence type="ECO:0000256" key="9">
    <source>
        <dbReference type="ARBA" id="ARBA00022801"/>
    </source>
</evidence>
<dbReference type="GO" id="GO:0032587">
    <property type="term" value="C:ruffle membrane"/>
    <property type="evidence" value="ECO:0007669"/>
    <property type="project" value="UniProtKB-SubCell"/>
</dbReference>
<dbReference type="SUPFAM" id="SSF54637">
    <property type="entry name" value="Thioesterase/thiol ester dehydrase-isomerase"/>
    <property type="match status" value="1"/>
</dbReference>
<evidence type="ECO:0000256" key="24">
    <source>
        <dbReference type="ARBA" id="ARBA00047969"/>
    </source>
</evidence>
<comment type="similarity">
    <text evidence="18">Belongs to the THEM4/THEM5 thioesterase family.</text>
</comment>
<organism evidence="28 29">
    <name type="scientific">Cyclotella cryptica</name>
    <dbReference type="NCBI Taxonomy" id="29204"/>
    <lineage>
        <taxon>Eukaryota</taxon>
        <taxon>Sar</taxon>
        <taxon>Stramenopiles</taxon>
        <taxon>Ochrophyta</taxon>
        <taxon>Bacillariophyta</taxon>
        <taxon>Coscinodiscophyceae</taxon>
        <taxon>Thalassiosirophycidae</taxon>
        <taxon>Stephanodiscales</taxon>
        <taxon>Stephanodiscaceae</taxon>
        <taxon>Cyclotella</taxon>
    </lineage>
</organism>
<dbReference type="CDD" id="cd03443">
    <property type="entry name" value="PaaI_thioesterase"/>
    <property type="match status" value="1"/>
</dbReference>
<proteinExistence type="inferred from homology"/>
<comment type="catalytic activity">
    <reaction evidence="26">
        <text>tetradecanoyl-CoA + H2O = tetradecanoate + CoA + H(+)</text>
        <dbReference type="Rhea" id="RHEA:40119"/>
        <dbReference type="ChEBI" id="CHEBI:15377"/>
        <dbReference type="ChEBI" id="CHEBI:15378"/>
        <dbReference type="ChEBI" id="CHEBI:30807"/>
        <dbReference type="ChEBI" id="CHEBI:57287"/>
        <dbReference type="ChEBI" id="CHEBI:57385"/>
    </reaction>
    <physiologicalReaction direction="left-to-right" evidence="26">
        <dbReference type="Rhea" id="RHEA:40120"/>
    </physiologicalReaction>
</comment>
<evidence type="ECO:0000256" key="3">
    <source>
        <dbReference type="ARBA" id="ARBA00004632"/>
    </source>
</evidence>
<keyword evidence="5" id="KW-1003">Cell membrane</keyword>
<reference evidence="28 29" key="1">
    <citation type="journal article" date="2020" name="G3 (Bethesda)">
        <title>Improved Reference Genome for Cyclotella cryptica CCMP332, a Model for Cell Wall Morphogenesis, Salinity Adaptation, and Lipid Production in Diatoms (Bacillariophyta).</title>
        <authorList>
            <person name="Roberts W.R."/>
            <person name="Downey K.M."/>
            <person name="Ruck E.C."/>
            <person name="Traller J.C."/>
            <person name="Alverson A.J."/>
        </authorList>
    </citation>
    <scope>NUCLEOTIDE SEQUENCE [LARGE SCALE GENOMIC DNA]</scope>
    <source>
        <strain evidence="28 29">CCMP332</strain>
    </source>
</reference>
<dbReference type="Proteomes" id="UP001516023">
    <property type="component" value="Unassembled WGS sequence"/>
</dbReference>
<evidence type="ECO:0000256" key="8">
    <source>
        <dbReference type="ARBA" id="ARBA00022792"/>
    </source>
</evidence>
<dbReference type="GO" id="GO:0005758">
    <property type="term" value="C:mitochondrial intermembrane space"/>
    <property type="evidence" value="ECO:0007669"/>
    <property type="project" value="UniProtKB-SubCell"/>
</dbReference>
<comment type="subcellular location">
    <subcellularLocation>
        <location evidence="3">Cell projection</location>
        <location evidence="3">Ruffle membrane</location>
    </subcellularLocation>
    <subcellularLocation>
        <location evidence="1">Cytoplasm</location>
    </subcellularLocation>
    <subcellularLocation>
        <location evidence="4">Mitochondrion inner membrane</location>
        <topology evidence="4">Peripheral membrane protein</topology>
    </subcellularLocation>
    <subcellularLocation>
        <location evidence="2">Mitochondrion intermembrane space</location>
    </subcellularLocation>
</comment>
<sequence length="177" mass="20013">MNYFYVQINPPIGELRASWPSHAIYETLYDDNLIERFNVYRCIEEKESLSSHQQFYQTKNGLHKYEILLVDIKIGNKLNGNHGIIHGGIISLLFDEAMGWARGIMIHPNDPTVIYVTANLTVNFRSPLMEGSEAVIRVYHESTVNSKVRFSAVLEAHDGSVVFAEAGGLFLPTKSKL</sequence>
<evidence type="ECO:0000256" key="10">
    <source>
        <dbReference type="ARBA" id="ARBA00022832"/>
    </source>
</evidence>
<name>A0ABD3PL33_9STRA</name>
<keyword evidence="13" id="KW-0496">Mitochondrion</keyword>
<dbReference type="EC" id="3.1.2.2" evidence="19"/>